<dbReference type="GO" id="GO:0005524">
    <property type="term" value="F:ATP binding"/>
    <property type="evidence" value="ECO:0007669"/>
    <property type="project" value="UniProtKB-UniRule"/>
</dbReference>
<dbReference type="Pfam" id="PF00069">
    <property type="entry name" value="Pkinase"/>
    <property type="match status" value="1"/>
</dbReference>
<dbReference type="PROSITE" id="PS50011">
    <property type="entry name" value="PROTEIN_KINASE_DOM"/>
    <property type="match status" value="1"/>
</dbReference>
<dbReference type="GO" id="GO:0004672">
    <property type="term" value="F:protein kinase activity"/>
    <property type="evidence" value="ECO:0007669"/>
    <property type="project" value="InterPro"/>
</dbReference>
<feature type="binding site" evidence="5">
    <location>
        <position position="801"/>
    </location>
    <ligand>
        <name>ATP</name>
        <dbReference type="ChEBI" id="CHEBI:30616"/>
    </ligand>
</feature>
<dbReference type="InterPro" id="IPR017441">
    <property type="entry name" value="Protein_kinase_ATP_BS"/>
</dbReference>
<keyword evidence="3 5" id="KW-0067">ATP-binding</keyword>
<dbReference type="PROSITE" id="PS00107">
    <property type="entry name" value="PROTEIN_KINASE_ATP"/>
    <property type="match status" value="1"/>
</dbReference>
<organism evidence="10 11">
    <name type="scientific">Theileria orientalis</name>
    <dbReference type="NCBI Taxonomy" id="68886"/>
    <lineage>
        <taxon>Eukaryota</taxon>
        <taxon>Sar</taxon>
        <taxon>Alveolata</taxon>
        <taxon>Apicomplexa</taxon>
        <taxon>Aconoidasida</taxon>
        <taxon>Piroplasmida</taxon>
        <taxon>Theileriidae</taxon>
        <taxon>Theileria</taxon>
    </lineage>
</organism>
<feature type="domain" description="Protein kinase" evidence="8">
    <location>
        <begin position="772"/>
        <end position="1028"/>
    </location>
</feature>
<feature type="domain" description="EF-hand" evidence="9">
    <location>
        <begin position="94"/>
        <end position="129"/>
    </location>
</feature>
<dbReference type="InterPro" id="IPR011992">
    <property type="entry name" value="EF-hand-dom_pair"/>
</dbReference>
<feature type="domain" description="EF-hand" evidence="9">
    <location>
        <begin position="64"/>
        <end position="93"/>
    </location>
</feature>
<sequence length="1116" mass="128619">MGTSFSKDHLTKNKYIKDCIRKFDQNELEVLHKIFKELSSRSTSAGIDKETFLQYFNLPGLWGEQLFRKFDINYSGAVELDEFLIGISVSCRGTRTEKIYVLFKLFDLNNDNLIHKFELLAMLSNFPQLTKYLYTSINNSDSRFNARNRNFRMLDRAHKSIPFNSVQLLYENDKDFRIANTPANNCYVPFKTSSNESNASRQSSYTDLSLLKPDKKNVVTDKITKSVSDFSHDTSSLSAYLNRYYSDEANGLLNYQCDFSQPNQETKKISHMRSKSFSKSTKPQRTVEFKSDKNKLKWESFETDSSNTSESNEEFNKSFVSSNSSHESWNEMEMSEINSLSQHDDPSSLLLMSIIQENEAQEGFDNTNLDLETLVDQIFEECEFDETGSLTFQMFKAWLEKNDSILTMFSECLHEEVWGLQGHAFHHDRECNESFLENKYDFNYKSSTEFGMSTSSDYSKQGFNIDDITIRTIYHIFLVKDQHLFYPLENHLNTVVSNELLEHMKSINSGMDNKTLISTNTSQTEESTEALGSEKFMYEIFACPNCKTPFLMCPVCYTKHSALSLHIECNNVYIKCSNCKSSAESDLGVFKSCWICCWSFNDIFSSPTLSKQHKSMNGSSINSNNFVSIGSVDSKARSQFNCSAMTLKSSKAAVDALNKNINFNVTTKSGLMYKIGKTLHQWKSRYYVLVGNILYYYKDKASTRPRGCIFLEGCYLDTLRKRQIGDKYGFSICHKGNKLSRRDFYVETMEEFLDWIEVLRHAMKQQVLSTMYEICEQLGQGKFSIVYRAIYKETGEEYAVKIIDKTKITHQERELLRSEISILKLLKHNNVIYLKDIIDMKDHLYIVMELVRGGELYDLLHSEHRLSEEHTHRIISQLLKTVAYLHKCGIIHRDLKPENLLLTDRSESGSIKLTDFGLSTLCSPNDILTQPCGTLAYVAPEVLTMQGYNQKSDVWSIGVIMYLLIRGRLPFAIKKTNTIHIWEHYKVSFEGSIWRGVSSSAKDLIKKLLEIDPAKRVSVFEALNHIWVKNFVAVNHDSPPVTMMTNHGESDEFYQSLRNTTDTTFVLPYSESCNRNLNKLQNVEYKSPMVPEKEPDSDESNKRGISTVLKLETVNE</sequence>
<dbReference type="InterPro" id="IPR001849">
    <property type="entry name" value="PH_domain"/>
</dbReference>
<evidence type="ECO:0000256" key="3">
    <source>
        <dbReference type="ARBA" id="ARBA00022840"/>
    </source>
</evidence>
<dbReference type="Pfam" id="PF00169">
    <property type="entry name" value="PH"/>
    <property type="match status" value="1"/>
</dbReference>
<gene>
    <name evidence="10" type="ORF">MACK_002850</name>
</gene>
<dbReference type="GO" id="GO:0005509">
    <property type="term" value="F:calcium ion binding"/>
    <property type="evidence" value="ECO:0007669"/>
    <property type="project" value="InterPro"/>
</dbReference>
<evidence type="ECO:0000256" key="5">
    <source>
        <dbReference type="PROSITE-ProRule" id="PRU10141"/>
    </source>
</evidence>
<dbReference type="InterPro" id="IPR002048">
    <property type="entry name" value="EF_hand_dom"/>
</dbReference>
<evidence type="ECO:0000313" key="10">
    <source>
        <dbReference type="EMBL" id="UKK02753.2"/>
    </source>
</evidence>
<dbReference type="PROSITE" id="PS50222">
    <property type="entry name" value="EF_HAND_2"/>
    <property type="match status" value="2"/>
</dbReference>
<dbReference type="InterPro" id="IPR011993">
    <property type="entry name" value="PH-like_dom_sf"/>
</dbReference>
<keyword evidence="2 5" id="KW-0547">Nucleotide-binding</keyword>
<evidence type="ECO:0000313" key="11">
    <source>
        <dbReference type="Proteomes" id="UP000244811"/>
    </source>
</evidence>
<dbReference type="InterPro" id="IPR008271">
    <property type="entry name" value="Ser/Thr_kinase_AS"/>
</dbReference>
<keyword evidence="10" id="KW-0808">Transferase</keyword>
<dbReference type="PANTHER" id="PTHR24347">
    <property type="entry name" value="SERINE/THREONINE-PROTEIN KINASE"/>
    <property type="match status" value="1"/>
</dbReference>
<keyword evidence="10" id="KW-0418">Kinase</keyword>
<evidence type="ECO:0000256" key="4">
    <source>
        <dbReference type="ARBA" id="ARBA00024334"/>
    </source>
</evidence>
<feature type="region of interest" description="Disordered" evidence="6">
    <location>
        <begin position="1085"/>
        <end position="1116"/>
    </location>
</feature>
<feature type="compositionally biased region" description="Basic and acidic residues" evidence="6">
    <location>
        <begin position="1091"/>
        <end position="1102"/>
    </location>
</feature>
<dbReference type="PROSITE" id="PS00108">
    <property type="entry name" value="PROTEIN_KINASE_ST"/>
    <property type="match status" value="1"/>
</dbReference>
<evidence type="ECO:0000256" key="1">
    <source>
        <dbReference type="ARBA" id="ARBA00011245"/>
    </source>
</evidence>
<dbReference type="SUPFAM" id="SSF56112">
    <property type="entry name" value="Protein kinase-like (PK-like)"/>
    <property type="match status" value="1"/>
</dbReference>
<evidence type="ECO:0000259" key="9">
    <source>
        <dbReference type="PROSITE" id="PS50222"/>
    </source>
</evidence>
<dbReference type="Proteomes" id="UP000244811">
    <property type="component" value="Chromosome 4"/>
</dbReference>
<dbReference type="AlphaFoldDB" id="A0A976MDQ0"/>
<comment type="subunit">
    <text evidence="1">Monomer.</text>
</comment>
<evidence type="ECO:0000259" key="8">
    <source>
        <dbReference type="PROSITE" id="PS50011"/>
    </source>
</evidence>
<dbReference type="EMBL" id="CP056072">
    <property type="protein sequence ID" value="UKK02753.2"/>
    <property type="molecule type" value="Genomic_DNA"/>
</dbReference>
<dbReference type="FunFam" id="3.30.200.20:FF:000042">
    <property type="entry name" value="Aurora kinase A"/>
    <property type="match status" value="1"/>
</dbReference>
<proteinExistence type="inferred from homology"/>
<dbReference type="Gene3D" id="1.10.510.10">
    <property type="entry name" value="Transferase(Phosphotransferase) domain 1"/>
    <property type="match status" value="1"/>
</dbReference>
<accession>A0A976MDQ0</accession>
<dbReference type="SMART" id="SM00054">
    <property type="entry name" value="EFh"/>
    <property type="match status" value="3"/>
</dbReference>
<evidence type="ECO:0000256" key="2">
    <source>
        <dbReference type="ARBA" id="ARBA00022741"/>
    </source>
</evidence>
<dbReference type="InterPro" id="IPR000719">
    <property type="entry name" value="Prot_kinase_dom"/>
</dbReference>
<dbReference type="PROSITE" id="PS50003">
    <property type="entry name" value="PH_DOMAIN"/>
    <property type="match status" value="1"/>
</dbReference>
<dbReference type="FunFam" id="1.10.510.10:FF:000571">
    <property type="entry name" value="Maternal embryonic leucine zipper kinase"/>
    <property type="match status" value="1"/>
</dbReference>
<comment type="similarity">
    <text evidence="4">Belongs to the protein kinase superfamily. Ser/Thr protein kinase family. CDPK subfamily.</text>
</comment>
<reference evidence="10" key="1">
    <citation type="submission" date="2022-07" db="EMBL/GenBank/DDBJ databases">
        <title>Evaluation of T. orientalis genome assembly methods using nanopore sequencing and analysis of variation between genomes.</title>
        <authorList>
            <person name="Yam J."/>
            <person name="Micallef M.L."/>
            <person name="Liu M."/>
            <person name="Djordjevic S.P."/>
            <person name="Bogema D.R."/>
            <person name="Jenkins C."/>
        </authorList>
    </citation>
    <scope>NUCLEOTIDE SEQUENCE</scope>
    <source>
        <strain evidence="10">Goon Nure</strain>
    </source>
</reference>
<dbReference type="CDD" id="cd05117">
    <property type="entry name" value="STKc_CAMK"/>
    <property type="match status" value="1"/>
</dbReference>
<name>A0A976MDQ0_THEOR</name>
<dbReference type="InterPro" id="IPR011009">
    <property type="entry name" value="Kinase-like_dom_sf"/>
</dbReference>
<evidence type="ECO:0000256" key="6">
    <source>
        <dbReference type="SAM" id="MobiDB-lite"/>
    </source>
</evidence>
<dbReference type="Gene3D" id="2.30.29.30">
    <property type="entry name" value="Pleckstrin-homology domain (PH domain)/Phosphotyrosine-binding domain (PTB)"/>
    <property type="match status" value="1"/>
</dbReference>
<dbReference type="SUPFAM" id="SSF47473">
    <property type="entry name" value="EF-hand"/>
    <property type="match status" value="1"/>
</dbReference>
<evidence type="ECO:0000259" key="7">
    <source>
        <dbReference type="PROSITE" id="PS50003"/>
    </source>
</evidence>
<feature type="domain" description="PH" evidence="7">
    <location>
        <begin position="665"/>
        <end position="764"/>
    </location>
</feature>
<dbReference type="Gene3D" id="1.10.238.10">
    <property type="entry name" value="EF-hand"/>
    <property type="match status" value="1"/>
</dbReference>
<protein>
    <submittedName>
        <fullName evidence="10">Myosin light chain kinase</fullName>
    </submittedName>
</protein>
<dbReference type="SMART" id="SM00220">
    <property type="entry name" value="S_TKc"/>
    <property type="match status" value="1"/>
</dbReference>
<dbReference type="SMART" id="SM00233">
    <property type="entry name" value="PH"/>
    <property type="match status" value="1"/>
</dbReference>
<dbReference type="SUPFAM" id="SSF50729">
    <property type="entry name" value="PH domain-like"/>
    <property type="match status" value="1"/>
</dbReference>